<keyword evidence="2" id="KW-0812">Transmembrane</keyword>
<organism evidence="4 5">
    <name type="scientific">Butyricicoccus intestinisimiae</name>
    <dbReference type="NCBI Taxonomy" id="2841509"/>
    <lineage>
        <taxon>Bacteria</taxon>
        <taxon>Bacillati</taxon>
        <taxon>Bacillota</taxon>
        <taxon>Clostridia</taxon>
        <taxon>Eubacteriales</taxon>
        <taxon>Butyricicoccaceae</taxon>
        <taxon>Butyricicoccus</taxon>
    </lineage>
</organism>
<dbReference type="Pfam" id="PF12229">
    <property type="entry name" value="PG_binding_4"/>
    <property type="match status" value="1"/>
</dbReference>
<evidence type="ECO:0000313" key="5">
    <source>
        <dbReference type="Proteomes" id="UP000783588"/>
    </source>
</evidence>
<protein>
    <submittedName>
        <fullName evidence="4">VanW family protein</fullName>
    </submittedName>
</protein>
<reference evidence="4 5" key="1">
    <citation type="submission" date="2021-06" db="EMBL/GenBank/DDBJ databases">
        <authorList>
            <person name="Sun Q."/>
            <person name="Li D."/>
        </authorList>
    </citation>
    <scope>NUCLEOTIDE SEQUENCE [LARGE SCALE GENOMIC DNA]</scope>
    <source>
        <strain evidence="4 5">MSJd-7</strain>
    </source>
</reference>
<dbReference type="InterPro" id="IPR022029">
    <property type="entry name" value="YoaR-like_PG-bd"/>
</dbReference>
<keyword evidence="2" id="KW-0472">Membrane</keyword>
<feature type="transmembrane region" description="Helical" evidence="2">
    <location>
        <begin position="143"/>
        <end position="163"/>
    </location>
</feature>
<dbReference type="Pfam" id="PF04294">
    <property type="entry name" value="VanW"/>
    <property type="match status" value="1"/>
</dbReference>
<dbReference type="RefSeq" id="WP_216469730.1">
    <property type="nucleotide sequence ID" value="NZ_JAHLQI010000002.1"/>
</dbReference>
<feature type="region of interest" description="Disordered" evidence="1">
    <location>
        <begin position="1"/>
        <end position="137"/>
    </location>
</feature>
<evidence type="ECO:0000256" key="1">
    <source>
        <dbReference type="SAM" id="MobiDB-lite"/>
    </source>
</evidence>
<keyword evidence="5" id="KW-1185">Reference proteome</keyword>
<accession>A0ABS6EQW1</accession>
<feature type="compositionally biased region" description="Polar residues" evidence="1">
    <location>
        <begin position="7"/>
        <end position="17"/>
    </location>
</feature>
<gene>
    <name evidence="4" type="ORF">KQI75_05530</name>
</gene>
<sequence length="620" mass="66520">MDDKKQSGATPEQNGVGESTKGFPIVSKEDADNAAAFEMKKKTKDGNWETAIPVNVTGGDVVEPETAAPEEPEAAADASDDKTMKIAAVKIDDEAEQPKEPPRRAAQEETQPFEPIAQTDGGSGNGKKPRAERKSGGGMGKRIAAVIAGVVVVAVVALSVYTYTYGKIFPGVKVADEYKLSGMTQEQAASYISSDVQNGVLEQSIELSGKDTVSGEEKTYEIKLSDVAKSVDAQTSAQQAYQMGREGGYFQRVSTVLGCLFGGRDISLNATLKDGAVEKQVDKIAEDLAYEPTQPSWKVDKDAKKLIVDTGKQGNEFDKSKVVKDISAQAQSVELEPYTIETYEKDQDKPDAAAIAKDVNTEAKNATVNKKDGKTIEEAVDGVKVEESAISSAIGDASQQSYSIPVELTKAEVTKADLEPLLFRDVLGSTTTYYNGGQAGRTTNVRLACNSIDGTILNPGEEFSYNDIVGERTASRGYRSAIIFSNGSEVDGLGGGVCQVSSTVYMAVLRADLKVTERYNHQFQISYTPISQDAAVYWGSKDFKFVNDTPYPIKVVASSGGGTLTVKLYGTKTSDKTISFSSKSYTSGKYKYASLYKTVTENGKTTTTKVNSSAYLLNKK</sequence>
<dbReference type="InterPro" id="IPR052913">
    <property type="entry name" value="Glycopeptide_resist_protein"/>
</dbReference>
<evidence type="ECO:0000313" key="4">
    <source>
        <dbReference type="EMBL" id="MBU5490084.1"/>
    </source>
</evidence>
<dbReference type="InterPro" id="IPR007391">
    <property type="entry name" value="Vancomycin_resist_VanW"/>
</dbReference>
<comment type="caution">
    <text evidence="4">The sequence shown here is derived from an EMBL/GenBank/DDBJ whole genome shotgun (WGS) entry which is preliminary data.</text>
</comment>
<dbReference type="PANTHER" id="PTHR35788">
    <property type="entry name" value="EXPORTED PROTEIN-RELATED"/>
    <property type="match status" value="1"/>
</dbReference>
<name>A0ABS6EQW1_9FIRM</name>
<feature type="domain" description="YoaR-like putative peptidoglycan binding" evidence="3">
    <location>
        <begin position="220"/>
        <end position="330"/>
    </location>
</feature>
<dbReference type="Proteomes" id="UP000783588">
    <property type="component" value="Unassembled WGS sequence"/>
</dbReference>
<proteinExistence type="predicted"/>
<keyword evidence="2" id="KW-1133">Transmembrane helix</keyword>
<feature type="compositionally biased region" description="Basic and acidic residues" evidence="1">
    <location>
        <begin position="79"/>
        <end position="107"/>
    </location>
</feature>
<evidence type="ECO:0000259" key="3">
    <source>
        <dbReference type="Pfam" id="PF12229"/>
    </source>
</evidence>
<dbReference type="PANTHER" id="PTHR35788:SF1">
    <property type="entry name" value="EXPORTED PROTEIN"/>
    <property type="match status" value="1"/>
</dbReference>
<evidence type="ECO:0000256" key="2">
    <source>
        <dbReference type="SAM" id="Phobius"/>
    </source>
</evidence>
<dbReference type="EMBL" id="JAHLQI010000002">
    <property type="protein sequence ID" value="MBU5490084.1"/>
    <property type="molecule type" value="Genomic_DNA"/>
</dbReference>
<feature type="compositionally biased region" description="Basic and acidic residues" evidence="1">
    <location>
        <begin position="38"/>
        <end position="47"/>
    </location>
</feature>